<feature type="domain" description="RWD" evidence="2">
    <location>
        <begin position="8"/>
        <end position="114"/>
    </location>
</feature>
<feature type="compositionally biased region" description="Basic and acidic residues" evidence="1">
    <location>
        <begin position="287"/>
        <end position="299"/>
    </location>
</feature>
<feature type="compositionally biased region" description="Basic residues" evidence="1">
    <location>
        <begin position="385"/>
        <end position="399"/>
    </location>
</feature>
<dbReference type="PANTHER" id="PTHR13198:SF4">
    <property type="entry name" value="E3 UBIQUITIN-PROTEIN LIGASE RNF25"/>
    <property type="match status" value="1"/>
</dbReference>
<dbReference type="PROSITE" id="PS50908">
    <property type="entry name" value="RWD"/>
    <property type="match status" value="1"/>
</dbReference>
<feature type="region of interest" description="Disordered" evidence="1">
    <location>
        <begin position="285"/>
        <end position="399"/>
    </location>
</feature>
<evidence type="ECO:0000259" key="2">
    <source>
        <dbReference type="PROSITE" id="PS50908"/>
    </source>
</evidence>
<organism evidence="3 4">
    <name type="scientific">Coccomyxa viridis</name>
    <dbReference type="NCBI Taxonomy" id="1274662"/>
    <lineage>
        <taxon>Eukaryota</taxon>
        <taxon>Viridiplantae</taxon>
        <taxon>Chlorophyta</taxon>
        <taxon>core chlorophytes</taxon>
        <taxon>Trebouxiophyceae</taxon>
        <taxon>Trebouxiophyceae incertae sedis</taxon>
        <taxon>Coccomyxaceae</taxon>
        <taxon>Coccomyxa</taxon>
    </lineage>
</organism>
<dbReference type="GO" id="GO:0061630">
    <property type="term" value="F:ubiquitin protein ligase activity"/>
    <property type="evidence" value="ECO:0007669"/>
    <property type="project" value="InterPro"/>
</dbReference>
<protein>
    <recommendedName>
        <fullName evidence="2">RWD domain-containing protein</fullName>
    </recommendedName>
</protein>
<proteinExistence type="predicted"/>
<dbReference type="InterPro" id="IPR039133">
    <property type="entry name" value="RNF25"/>
</dbReference>
<evidence type="ECO:0000313" key="4">
    <source>
        <dbReference type="Proteomes" id="UP001314263"/>
    </source>
</evidence>
<dbReference type="EMBL" id="CAUYUE010000013">
    <property type="protein sequence ID" value="CAK0785802.1"/>
    <property type="molecule type" value="Genomic_DNA"/>
</dbReference>
<feature type="compositionally biased region" description="Basic and acidic residues" evidence="1">
    <location>
        <begin position="356"/>
        <end position="372"/>
    </location>
</feature>
<evidence type="ECO:0000313" key="3">
    <source>
        <dbReference type="EMBL" id="CAK0785802.1"/>
    </source>
</evidence>
<dbReference type="CDD" id="cd23818">
    <property type="entry name" value="RWD_RNF25"/>
    <property type="match status" value="1"/>
</dbReference>
<dbReference type="AlphaFoldDB" id="A0AAV1IHW5"/>
<dbReference type="GO" id="GO:0005634">
    <property type="term" value="C:nucleus"/>
    <property type="evidence" value="ECO:0007669"/>
    <property type="project" value="TreeGrafter"/>
</dbReference>
<gene>
    <name evidence="3" type="ORF">CVIRNUC_009013</name>
</gene>
<dbReference type="Proteomes" id="UP001314263">
    <property type="component" value="Unassembled WGS sequence"/>
</dbReference>
<feature type="compositionally biased region" description="Low complexity" evidence="1">
    <location>
        <begin position="324"/>
        <end position="337"/>
    </location>
</feature>
<keyword evidence="4" id="KW-1185">Reference proteome</keyword>
<dbReference type="PANTHER" id="PTHR13198">
    <property type="entry name" value="RING FINGER PROTEIN 25"/>
    <property type="match status" value="1"/>
</dbReference>
<dbReference type="InterPro" id="IPR013083">
    <property type="entry name" value="Znf_RING/FYVE/PHD"/>
</dbReference>
<dbReference type="InterPro" id="IPR016135">
    <property type="entry name" value="UBQ-conjugating_enzyme/RWD"/>
</dbReference>
<evidence type="ECO:0000256" key="1">
    <source>
        <dbReference type="SAM" id="MobiDB-lite"/>
    </source>
</evidence>
<accession>A0AAV1IHW5</accession>
<dbReference type="InterPro" id="IPR006575">
    <property type="entry name" value="RWD_dom"/>
</dbReference>
<dbReference type="Gene3D" id="3.10.110.10">
    <property type="entry name" value="Ubiquitin Conjugating Enzyme"/>
    <property type="match status" value="1"/>
</dbReference>
<name>A0AAV1IHW5_9CHLO</name>
<reference evidence="3 4" key="1">
    <citation type="submission" date="2023-10" db="EMBL/GenBank/DDBJ databases">
        <authorList>
            <person name="Maclean D."/>
            <person name="Macfadyen A."/>
        </authorList>
    </citation>
    <scope>NUCLEOTIDE SEQUENCE [LARGE SCALE GENOMIC DNA]</scope>
</reference>
<comment type="caution">
    <text evidence="3">The sequence shown here is derived from an EMBL/GenBank/DDBJ whole genome shotgun (WGS) entry which is preliminary data.</text>
</comment>
<dbReference type="GO" id="GO:0016567">
    <property type="term" value="P:protein ubiquitination"/>
    <property type="evidence" value="ECO:0007669"/>
    <property type="project" value="TreeGrafter"/>
</dbReference>
<dbReference type="SUPFAM" id="SSF54495">
    <property type="entry name" value="UBC-like"/>
    <property type="match status" value="1"/>
</dbReference>
<sequence length="399" mass="42573">MDAEDIELELEALQFTYAEAVTVLGEQPLSVKVAIAPHTGGDPAEQYVTAQLVLTARETYPQHPPVICLRDAKGLGDAREAALLQRLQADAAESAGSMMLGMLCEVARDQLTSMNRPEGDCIFCLSPLCEEPAAAAESALLKLPCYHCFHSECFTRWWRWKQRSLHGTRLQTLKDLGARAGPALTEQGLTPDDKGLFTVPCPSCRLKVSPEDLAQALPAMLPKKGTPTAEALERAEEASSTVVLPAEQLQRLRLAQSINAGLFQRQKSRNGIVDESWGVSLAAAADKAGRREQESDHSKAANGLAAGPGPSKDSAGGPGNQKHASSAILRTAAAASSQRAGTGDTAHWSGKNSRQAAEDKQHAASVMRDDSSVQRQMPPAAQGMKGKHGPRRGPRVKPA</sequence>
<dbReference type="Gene3D" id="3.30.40.10">
    <property type="entry name" value="Zinc/RING finger domain, C3HC4 (zinc finger)"/>
    <property type="match status" value="1"/>
</dbReference>
<dbReference type="SMART" id="SM00591">
    <property type="entry name" value="RWD"/>
    <property type="match status" value="1"/>
</dbReference>
<dbReference type="Pfam" id="PF05773">
    <property type="entry name" value="RWD"/>
    <property type="match status" value="1"/>
</dbReference>
<dbReference type="SUPFAM" id="SSF57850">
    <property type="entry name" value="RING/U-box"/>
    <property type="match status" value="1"/>
</dbReference>